<dbReference type="SUPFAM" id="SSF52540">
    <property type="entry name" value="P-loop containing nucleoside triphosphate hydrolases"/>
    <property type="match status" value="1"/>
</dbReference>
<evidence type="ECO:0000259" key="1">
    <source>
        <dbReference type="PROSITE" id="PS51199"/>
    </source>
</evidence>
<evidence type="ECO:0000313" key="11">
    <source>
        <dbReference type="EMBL" id="CAB5231476.1"/>
    </source>
</evidence>
<evidence type="ECO:0000313" key="7">
    <source>
        <dbReference type="EMBL" id="CAB4190407.1"/>
    </source>
</evidence>
<accession>A0A6J5MQD1</accession>
<dbReference type="EMBL" id="LR797145">
    <property type="protein sequence ID" value="CAB4190407.1"/>
    <property type="molecule type" value="Genomic_DNA"/>
</dbReference>
<evidence type="ECO:0000313" key="6">
    <source>
        <dbReference type="EMBL" id="CAB4186320.1"/>
    </source>
</evidence>
<protein>
    <submittedName>
        <fullName evidence="2">DnaB Replicative DNA helicase</fullName>
    </submittedName>
</protein>
<dbReference type="EMBL" id="LR797192">
    <property type="protein sequence ID" value="CAB4192710.1"/>
    <property type="molecule type" value="Genomic_DNA"/>
</dbReference>
<reference evidence="2" key="1">
    <citation type="submission" date="2020-04" db="EMBL/GenBank/DDBJ databases">
        <authorList>
            <person name="Chiriac C."/>
            <person name="Salcher M."/>
            <person name="Ghai R."/>
            <person name="Kavagutti S V."/>
        </authorList>
    </citation>
    <scope>NUCLEOTIDE SEQUENCE</scope>
</reference>
<proteinExistence type="predicted"/>
<feature type="domain" description="SF4 helicase" evidence="1">
    <location>
        <begin position="195"/>
        <end position="473"/>
    </location>
</feature>
<evidence type="ECO:0000313" key="3">
    <source>
        <dbReference type="EMBL" id="CAB4168028.1"/>
    </source>
</evidence>
<dbReference type="PROSITE" id="PS51199">
    <property type="entry name" value="SF4_HELICASE"/>
    <property type="match status" value="1"/>
</dbReference>
<dbReference type="Pfam" id="PF03796">
    <property type="entry name" value="DnaB_C"/>
    <property type="match status" value="1"/>
</dbReference>
<dbReference type="EMBL" id="LR798432">
    <property type="protein sequence ID" value="CAB5231476.1"/>
    <property type="molecule type" value="Genomic_DNA"/>
</dbReference>
<organism evidence="2">
    <name type="scientific">uncultured Caudovirales phage</name>
    <dbReference type="NCBI Taxonomy" id="2100421"/>
    <lineage>
        <taxon>Viruses</taxon>
        <taxon>Duplodnaviria</taxon>
        <taxon>Heunggongvirae</taxon>
        <taxon>Uroviricota</taxon>
        <taxon>Caudoviricetes</taxon>
        <taxon>Peduoviridae</taxon>
        <taxon>Maltschvirus</taxon>
        <taxon>Maltschvirus maltsch</taxon>
    </lineage>
</organism>
<evidence type="ECO:0000313" key="2">
    <source>
        <dbReference type="EMBL" id="CAB4148291.1"/>
    </source>
</evidence>
<evidence type="ECO:0000313" key="4">
    <source>
        <dbReference type="EMBL" id="CAB4174925.1"/>
    </source>
</evidence>
<keyword evidence="2" id="KW-0378">Hydrolase</keyword>
<evidence type="ECO:0000313" key="5">
    <source>
        <dbReference type="EMBL" id="CAB4180701.1"/>
    </source>
</evidence>
<dbReference type="EMBL" id="LR796496">
    <property type="protein sequence ID" value="CAB4148291.1"/>
    <property type="molecule type" value="Genomic_DNA"/>
</dbReference>
<dbReference type="EMBL" id="LR797088">
    <property type="protein sequence ID" value="CAB4186320.1"/>
    <property type="molecule type" value="Genomic_DNA"/>
</dbReference>
<dbReference type="Gene3D" id="3.40.50.300">
    <property type="entry name" value="P-loop containing nucleotide triphosphate hydrolases"/>
    <property type="match status" value="1"/>
</dbReference>
<dbReference type="EMBL" id="LR796910">
    <property type="protein sequence ID" value="CAB4174925.1"/>
    <property type="molecule type" value="Genomic_DNA"/>
</dbReference>
<dbReference type="PANTHER" id="PTHR30153">
    <property type="entry name" value="REPLICATIVE DNA HELICASE DNAB"/>
    <property type="match status" value="1"/>
</dbReference>
<gene>
    <name evidence="5" type="ORF">UFOVP1036_85</name>
    <name evidence="6" type="ORF">UFOVP1132_83</name>
    <name evidence="7" type="ORF">UFOVP1190_58</name>
    <name evidence="8" type="ORF">UFOVP1248_69</name>
    <name evidence="9" type="ORF">UFOVP1493_17</name>
    <name evidence="11" type="ORF">UFOVP1584_89</name>
    <name evidence="10" type="ORF">UFOVP1635_77</name>
    <name evidence="2" type="ORF">UFOVP521_19</name>
    <name evidence="3" type="ORF">UFOVP856_92</name>
    <name evidence="4" type="ORF">UFOVP967_97</name>
</gene>
<keyword evidence="2" id="KW-0067">ATP-binding</keyword>
<dbReference type="InterPro" id="IPR007694">
    <property type="entry name" value="DNA_helicase_DnaB-like_C"/>
</dbReference>
<evidence type="ECO:0000313" key="10">
    <source>
        <dbReference type="EMBL" id="CAB4220111.1"/>
    </source>
</evidence>
<dbReference type="GO" id="GO:0003678">
    <property type="term" value="F:DNA helicase activity"/>
    <property type="evidence" value="ECO:0007669"/>
    <property type="project" value="InterPro"/>
</dbReference>
<dbReference type="EMBL" id="LR796811">
    <property type="protein sequence ID" value="CAB4168028.1"/>
    <property type="molecule type" value="Genomic_DNA"/>
</dbReference>
<evidence type="ECO:0000313" key="8">
    <source>
        <dbReference type="EMBL" id="CAB4192710.1"/>
    </source>
</evidence>
<dbReference type="EMBL" id="LR796991">
    <property type="protein sequence ID" value="CAB4180701.1"/>
    <property type="molecule type" value="Genomic_DNA"/>
</dbReference>
<keyword evidence="2" id="KW-0347">Helicase</keyword>
<sequence>MAEIDSVLQTEHAETLQKIILSSLCSSSNSAEETADRFADAISSLKDEFFSSPQKQVWQIICRHYGMSGTCPSSQEFSMVIDLARNLDVASRVRFITLYDEIVQEQISTSKFKFSCKQLIAIWRDQQISKSLMVASQIQSSGAVVEGKKLSGPDDAIGYFQGQVANVESLSSVASSGAYISAEGEDFLSSYQKVKENTVGGVLSGFDPLDRLTRGFQPGELVVIGGFTGEGKSKICYNIAYHAAFVQKKNVIFGTLEATRDQVRRNIVVRHSHHEKFGLIGGMNYSKVKWATLNGQEEAKLVEIVKDMRDGDYGRLYTFQLPYRATVDHLNGIILQQSKVAPIDLVIIDYAGLMTSSSKRASRREELDDLVVSLKRVATDYNNGKGVPVITPWQLTREAWKEAVKNGGEYDKASFSETSQVEKSADLLLTLMAQVESPTRLKCQVVKYRDGESNFDFSLIKDFATSLVASDNGATNVLI</sequence>
<dbReference type="GO" id="GO:0006260">
    <property type="term" value="P:DNA replication"/>
    <property type="evidence" value="ECO:0007669"/>
    <property type="project" value="InterPro"/>
</dbReference>
<dbReference type="PANTHER" id="PTHR30153:SF2">
    <property type="entry name" value="REPLICATIVE DNA HELICASE"/>
    <property type="match status" value="1"/>
</dbReference>
<name>A0A6J5MQD1_9CAUD</name>
<keyword evidence="2" id="KW-0547">Nucleotide-binding</keyword>
<dbReference type="EMBL" id="LR797496">
    <property type="protein sequence ID" value="CAB4220111.1"/>
    <property type="molecule type" value="Genomic_DNA"/>
</dbReference>
<dbReference type="InterPro" id="IPR027417">
    <property type="entry name" value="P-loop_NTPase"/>
</dbReference>
<evidence type="ECO:0000313" key="9">
    <source>
        <dbReference type="EMBL" id="CAB4217226.1"/>
    </source>
</evidence>
<dbReference type="EMBL" id="LR797456">
    <property type="protein sequence ID" value="CAB4217226.1"/>
    <property type="molecule type" value="Genomic_DNA"/>
</dbReference>
<dbReference type="GO" id="GO:0005524">
    <property type="term" value="F:ATP binding"/>
    <property type="evidence" value="ECO:0007669"/>
    <property type="project" value="InterPro"/>
</dbReference>